<evidence type="ECO:0000313" key="3">
    <source>
        <dbReference type="Proteomes" id="UP000365705"/>
    </source>
</evidence>
<feature type="domain" description="BppU N-terminal" evidence="1">
    <location>
        <begin position="7"/>
        <end position="154"/>
    </location>
</feature>
<dbReference type="Pfam" id="PF10651">
    <property type="entry name" value="BppU_N"/>
    <property type="match status" value="1"/>
</dbReference>
<evidence type="ECO:0000313" key="2">
    <source>
        <dbReference type="EMBL" id="VTZ91507.1"/>
    </source>
</evidence>
<proteinExistence type="predicted"/>
<sequence length="290" mass="31970">MAVNEYVELDILKPGTTLIDLTKNFQGRVGDSRAFCKLWIKANGLPYDLTKDSRSVGFAGTDPAGDSYRAVGWADTDQPGDNAQTGRVTYYFPAGMFKHEGDWDKDSTYFYVQDSKGTVSTVNVWLHVLPNLVEMGVNTTPYVSDMDKAVAEVQSKASEVKSQLSNILNGAAFTGMTSQLKATQDTINAYSTLINNKQVPTTEQMQAYVNSFFNAETSTADLNTLVTPGKVYYVANIRASNNPNGKAGFMSVKGTSSNLVQVFVDGEANEFIRSRFANTWTDWRRTTAWN</sequence>
<evidence type="ECO:0000259" key="1">
    <source>
        <dbReference type="Pfam" id="PF10651"/>
    </source>
</evidence>
<reference evidence="2 3" key="1">
    <citation type="submission" date="2019-06" db="EMBL/GenBank/DDBJ databases">
        <authorList>
            <person name="Rodrigo-Torres L."/>
            <person name="Arahal R. D."/>
            <person name="Lucena T."/>
        </authorList>
    </citation>
    <scope>NUCLEOTIDE SEQUENCE [LARGE SCALE GENOMIC DNA]</scope>
    <source>
        <strain evidence="2 3">INIA P508</strain>
    </source>
</reference>
<protein>
    <recommendedName>
        <fullName evidence="1">BppU N-terminal domain-containing protein</fullName>
    </recommendedName>
</protein>
<dbReference type="EMBL" id="CABFNH010000020">
    <property type="protein sequence ID" value="VTZ91507.1"/>
    <property type="molecule type" value="Genomic_DNA"/>
</dbReference>
<dbReference type="Proteomes" id="UP000365705">
    <property type="component" value="Unassembled WGS sequence"/>
</dbReference>
<dbReference type="InterPro" id="IPR018913">
    <property type="entry name" value="BppU_N"/>
</dbReference>
<organism evidence="2 3">
    <name type="scientific">Limosilactobacillus mucosae</name>
    <name type="common">Lactobacillus mucosae</name>
    <dbReference type="NCBI Taxonomy" id="97478"/>
    <lineage>
        <taxon>Bacteria</taxon>
        <taxon>Bacillati</taxon>
        <taxon>Bacillota</taxon>
        <taxon>Bacilli</taxon>
        <taxon>Lactobacillales</taxon>
        <taxon>Lactobacillaceae</taxon>
        <taxon>Limosilactobacillus</taxon>
    </lineage>
</organism>
<gene>
    <name evidence="2" type="ORF">LMUP508_01456</name>
</gene>
<dbReference type="RefSeq" id="WP_143113211.1">
    <property type="nucleotide sequence ID" value="NZ_CABFNH010000020.1"/>
</dbReference>
<dbReference type="CDD" id="cd19958">
    <property type="entry name" value="pyocin_knob"/>
    <property type="match status" value="1"/>
</dbReference>
<dbReference type="AlphaFoldDB" id="A0A508YS96"/>
<accession>A0A508YS96</accession>
<name>A0A508YS96_LIMMU</name>